<keyword evidence="8" id="KW-0472">Membrane</keyword>
<dbReference type="Proteomes" id="UP001432180">
    <property type="component" value="Chromosome"/>
</dbReference>
<dbReference type="SUPFAM" id="SSF50331">
    <property type="entry name" value="MOP-like"/>
    <property type="match status" value="1"/>
</dbReference>
<dbReference type="InterPro" id="IPR008995">
    <property type="entry name" value="Mo/tungstate-bd_C_term_dom"/>
</dbReference>
<keyword evidence="4" id="KW-0997">Cell inner membrane</keyword>
<evidence type="ECO:0000256" key="7">
    <source>
        <dbReference type="ARBA" id="ARBA00022967"/>
    </source>
</evidence>
<dbReference type="SMART" id="SM00382">
    <property type="entry name" value="AAA"/>
    <property type="match status" value="1"/>
</dbReference>
<accession>A0ABZ0SEY8</accession>
<dbReference type="RefSeq" id="WP_328984821.1">
    <property type="nucleotide sequence ID" value="NZ_CP121472.1"/>
</dbReference>
<keyword evidence="6 12" id="KW-0067">ATP-binding</keyword>
<dbReference type="Pfam" id="PF00005">
    <property type="entry name" value="ABC_tran"/>
    <property type="match status" value="1"/>
</dbReference>
<gene>
    <name evidence="12" type="primary">cysA</name>
    <name evidence="12" type="ORF">Thiowin_04178</name>
</gene>
<dbReference type="InterPro" id="IPR005116">
    <property type="entry name" value="Transp-assoc_OB_typ1"/>
</dbReference>
<reference evidence="12 13" key="1">
    <citation type="journal article" date="2023" name="Microorganisms">
        <title>Thiorhodovibrio frisius and Trv. litoralis spp. nov., Two Novel Members from a Clade of Fastidious Purple Sulfur Bacteria That Exhibit Unique Red-Shifted Light-Harvesting Capabilities.</title>
        <authorList>
            <person name="Methner A."/>
            <person name="Kuzyk S.B."/>
            <person name="Petersen J."/>
            <person name="Bauer S."/>
            <person name="Brinkmann H."/>
            <person name="Sichau K."/>
            <person name="Wanner G."/>
            <person name="Wolf J."/>
            <person name="Neumann-Schaal M."/>
            <person name="Henke P."/>
            <person name="Tank M."/>
            <person name="Sproer C."/>
            <person name="Bunk B."/>
            <person name="Overmann J."/>
        </authorList>
    </citation>
    <scope>NUCLEOTIDE SEQUENCE [LARGE SCALE GENOMIC DNA]</scope>
    <source>
        <strain evidence="12 13">DSM 6702</strain>
    </source>
</reference>
<dbReference type="PANTHER" id="PTHR43514">
    <property type="entry name" value="ABC TRANSPORTER I FAMILY MEMBER 10"/>
    <property type="match status" value="1"/>
</dbReference>
<dbReference type="SUPFAM" id="SSF52540">
    <property type="entry name" value="P-loop containing nucleoside triphosphate hydrolases"/>
    <property type="match status" value="1"/>
</dbReference>
<keyword evidence="1" id="KW-0813">Transport</keyword>
<dbReference type="InterPro" id="IPR003593">
    <property type="entry name" value="AAA+_ATPase"/>
</dbReference>
<evidence type="ECO:0000256" key="5">
    <source>
        <dbReference type="ARBA" id="ARBA00022741"/>
    </source>
</evidence>
<dbReference type="PANTHER" id="PTHR43514:SF10">
    <property type="entry name" value="MOLYBDENUM IMPORT ATP-BINDING PROTEIN MODC 2"/>
    <property type="match status" value="1"/>
</dbReference>
<keyword evidence="3 9" id="KW-0500">Molybdenum</keyword>
<dbReference type="PROSITE" id="PS50893">
    <property type="entry name" value="ABC_TRANSPORTER_2"/>
    <property type="match status" value="1"/>
</dbReference>
<dbReference type="InterPro" id="IPR017871">
    <property type="entry name" value="ABC_transporter-like_CS"/>
</dbReference>
<evidence type="ECO:0000256" key="9">
    <source>
        <dbReference type="PROSITE-ProRule" id="PRU01213"/>
    </source>
</evidence>
<dbReference type="PROSITE" id="PS00211">
    <property type="entry name" value="ABC_TRANSPORTER_1"/>
    <property type="match status" value="1"/>
</dbReference>
<protein>
    <submittedName>
        <fullName evidence="12">Sulfate/thiosulfate import ATP-binding protein CysA</fullName>
    </submittedName>
</protein>
<evidence type="ECO:0000256" key="1">
    <source>
        <dbReference type="ARBA" id="ARBA00022448"/>
    </source>
</evidence>
<feature type="domain" description="Mop" evidence="11">
    <location>
        <begin position="295"/>
        <end position="362"/>
    </location>
</feature>
<dbReference type="Gene3D" id="3.40.50.300">
    <property type="entry name" value="P-loop containing nucleotide triphosphate hydrolases"/>
    <property type="match status" value="1"/>
</dbReference>
<evidence type="ECO:0000256" key="4">
    <source>
        <dbReference type="ARBA" id="ARBA00022519"/>
    </source>
</evidence>
<evidence type="ECO:0000259" key="11">
    <source>
        <dbReference type="PROSITE" id="PS51866"/>
    </source>
</evidence>
<evidence type="ECO:0000313" key="12">
    <source>
        <dbReference type="EMBL" id="WPL19074.1"/>
    </source>
</evidence>
<keyword evidence="7" id="KW-1278">Translocase</keyword>
<proteinExistence type="predicted"/>
<dbReference type="InterPro" id="IPR004606">
    <property type="entry name" value="Mop_domain"/>
</dbReference>
<dbReference type="EMBL" id="CP121472">
    <property type="protein sequence ID" value="WPL19074.1"/>
    <property type="molecule type" value="Genomic_DNA"/>
</dbReference>
<evidence type="ECO:0000256" key="6">
    <source>
        <dbReference type="ARBA" id="ARBA00022840"/>
    </source>
</evidence>
<name>A0ABZ0SEY8_9GAMM</name>
<dbReference type="InterPro" id="IPR003439">
    <property type="entry name" value="ABC_transporter-like_ATP-bd"/>
</dbReference>
<keyword evidence="2" id="KW-1003">Cell membrane</keyword>
<organism evidence="12 13">
    <name type="scientific">Thiorhodovibrio winogradskyi</name>
    <dbReference type="NCBI Taxonomy" id="77007"/>
    <lineage>
        <taxon>Bacteria</taxon>
        <taxon>Pseudomonadati</taxon>
        <taxon>Pseudomonadota</taxon>
        <taxon>Gammaproteobacteria</taxon>
        <taxon>Chromatiales</taxon>
        <taxon>Chromatiaceae</taxon>
        <taxon>Thiorhodovibrio</taxon>
    </lineage>
</organism>
<evidence type="ECO:0000259" key="10">
    <source>
        <dbReference type="PROSITE" id="PS50893"/>
    </source>
</evidence>
<dbReference type="GO" id="GO:0005524">
    <property type="term" value="F:ATP binding"/>
    <property type="evidence" value="ECO:0007669"/>
    <property type="project" value="UniProtKB-KW"/>
</dbReference>
<keyword evidence="13" id="KW-1185">Reference proteome</keyword>
<evidence type="ECO:0000256" key="2">
    <source>
        <dbReference type="ARBA" id="ARBA00022475"/>
    </source>
</evidence>
<dbReference type="InterPro" id="IPR050334">
    <property type="entry name" value="Molybdenum_import_ModC"/>
</dbReference>
<keyword evidence="5" id="KW-0547">Nucleotide-binding</keyword>
<dbReference type="Pfam" id="PF03459">
    <property type="entry name" value="TOBE"/>
    <property type="match status" value="1"/>
</dbReference>
<evidence type="ECO:0000256" key="3">
    <source>
        <dbReference type="ARBA" id="ARBA00022505"/>
    </source>
</evidence>
<dbReference type="InterPro" id="IPR027417">
    <property type="entry name" value="P-loop_NTPase"/>
</dbReference>
<feature type="domain" description="ABC transporter" evidence="10">
    <location>
        <begin position="1"/>
        <end position="236"/>
    </location>
</feature>
<evidence type="ECO:0000313" key="13">
    <source>
        <dbReference type="Proteomes" id="UP001432180"/>
    </source>
</evidence>
<dbReference type="Gene3D" id="2.40.50.100">
    <property type="match status" value="1"/>
</dbReference>
<sequence length="362" mass="40147">MSQTKIQARFHLDYPDFSLDVDLDLPGRGVTALFGHSGSGKTTLLRLIAGLNRVREGYLQVNGAVWQDGRQFLPTHRRPLGYVFQEASLFPHLSARANLAYGMKRAGAAAMGQEALDQAVALLGIGHLLERRPPQLSGGERQRIAIARALAVQPRLLLMDEPLAALDLKRKQEILPYLERLHDTLEIPVLYVTHSPDEVARLADTVVLLEQGRVRASGRVSEVFSRLDLPIAQDQDASAIIQGRVLSHDDRYALTRLEIPGGHLTVARLERKIHDQVRVRVHARDVSLALDEPGTSSIVNILPAHILELREIEQAQVLVKLCTGAGEQTPLLARITRHSRDRLRLHQGQPVFAQVKAVALMD</sequence>
<dbReference type="InterPro" id="IPR011868">
    <property type="entry name" value="ModC_ABC_ATP-bd"/>
</dbReference>
<evidence type="ECO:0000256" key="8">
    <source>
        <dbReference type="ARBA" id="ARBA00023136"/>
    </source>
</evidence>
<dbReference type="PROSITE" id="PS51866">
    <property type="entry name" value="MOP"/>
    <property type="match status" value="1"/>
</dbReference>
<dbReference type="NCBIfam" id="TIGR02142">
    <property type="entry name" value="modC_ABC"/>
    <property type="match status" value="1"/>
</dbReference>